<keyword evidence="2" id="KW-1185">Reference proteome</keyword>
<name>A0ACC3Z4H4_COLTU</name>
<dbReference type="Proteomes" id="UP000805649">
    <property type="component" value="Unassembled WGS sequence"/>
</dbReference>
<reference evidence="1 2" key="1">
    <citation type="journal article" date="2020" name="Phytopathology">
        <title>Genome Sequence Resources of Colletotrichum truncatum, C. plurivorum, C. musicola, and C. sojae: Four Species Pathogenic to Soybean (Glycine max).</title>
        <authorList>
            <person name="Rogerio F."/>
            <person name="Boufleur T.R."/>
            <person name="Ciampi-Guillardi M."/>
            <person name="Sukno S.A."/>
            <person name="Thon M.R."/>
            <person name="Massola Junior N.S."/>
            <person name="Baroncelli R."/>
        </authorList>
    </citation>
    <scope>NUCLEOTIDE SEQUENCE [LARGE SCALE GENOMIC DNA]</scope>
    <source>
        <strain evidence="1 2">CMES1059</strain>
    </source>
</reference>
<proteinExistence type="predicted"/>
<organism evidence="1 2">
    <name type="scientific">Colletotrichum truncatum</name>
    <name type="common">Anthracnose fungus</name>
    <name type="synonym">Colletotrichum capsici</name>
    <dbReference type="NCBI Taxonomy" id="5467"/>
    <lineage>
        <taxon>Eukaryota</taxon>
        <taxon>Fungi</taxon>
        <taxon>Dikarya</taxon>
        <taxon>Ascomycota</taxon>
        <taxon>Pezizomycotina</taxon>
        <taxon>Sordariomycetes</taxon>
        <taxon>Hypocreomycetidae</taxon>
        <taxon>Glomerellales</taxon>
        <taxon>Glomerellaceae</taxon>
        <taxon>Colletotrichum</taxon>
        <taxon>Colletotrichum truncatum species complex</taxon>
    </lineage>
</organism>
<sequence>MSALLEPFSSTNQDSSELNVLAAAVDGLQPLQPFGDIPHGFSFYHGAQDVTLPNLWQGSPLKPQRDSKLQAAITFNLNTLNQTSSVTACTLPLANTIFHNGLQSTLLASRWRRSGTHLELDHITEKQTQEVNFSPEFAASKTTIEAPLVPITAPRKILAGLGNIIRQIEVDGKPTPASKELETAVQALYDRRMKEGHEFPPGPVGVWAVVIPPAATQVSDLERLQEWSNRLRKDSTAEDEWKQTLDTKRFVQGFLGHGARVYRILSGGGGWGKKQGLLSLDPETKYSSSDEDDLDSFIRSFSSQLDGAIQGGVVAPGSYVQYFVSPPATAKPELPSGKGSFTSVSFGVSENALAEDLPLAEGPSNWTIVPDHFGAVTSHGLFIASGASKSGEPTESKLDAPDSWIGYSNMASNGISPSKIGVISIGDMGVGIAKLLIAKGFQVATNCKGRSEDTIQRARDAKVELIDSDFDLASQCAAILSVVPPRDAEATAQRIIDALDGTSRSVPLYFVDMNAVAPSTCKSIADLFSRSRVPAVFIDACIIGAPPRPRSAPNAGTNLSSSAPQTDDNDDWSVPGMPMSGPHNLADFPISSGETESLGARLSAVLGGKHISPEIGAASGLKMCFASMSKGFTAIATQAFTTASRIGVLDHLREELSTRLPAYLQFAEKGVVTMPPKAYRWVREMEEISKTHAEEGGFGPELFLGAAGVYKAVEESPLGAEKIGKRKRGTTVDDVAAAIIEGFERKKKKTE</sequence>
<accession>A0ACC3Z4H4</accession>
<gene>
    <name evidence="1" type="ORF">CTRU02_205593</name>
</gene>
<comment type="caution">
    <text evidence="1">The sequence shown here is derived from an EMBL/GenBank/DDBJ whole genome shotgun (WGS) entry which is preliminary data.</text>
</comment>
<evidence type="ECO:0000313" key="2">
    <source>
        <dbReference type="Proteomes" id="UP000805649"/>
    </source>
</evidence>
<dbReference type="EMBL" id="VUJX02000003">
    <property type="protein sequence ID" value="KAL0938984.1"/>
    <property type="molecule type" value="Genomic_DNA"/>
</dbReference>
<evidence type="ECO:0000313" key="1">
    <source>
        <dbReference type="EMBL" id="KAL0938984.1"/>
    </source>
</evidence>
<protein>
    <submittedName>
        <fullName evidence="1">Uncharacterized protein</fullName>
    </submittedName>
</protein>